<dbReference type="EMBL" id="CYYA01000019">
    <property type="protein sequence ID" value="CUN20702.1"/>
    <property type="molecule type" value="Genomic_DNA"/>
</dbReference>
<organism evidence="1 2">
    <name type="scientific">Eubacterium ramulus</name>
    <dbReference type="NCBI Taxonomy" id="39490"/>
    <lineage>
        <taxon>Bacteria</taxon>
        <taxon>Bacillati</taxon>
        <taxon>Bacillota</taxon>
        <taxon>Clostridia</taxon>
        <taxon>Eubacteriales</taxon>
        <taxon>Eubacteriaceae</taxon>
        <taxon>Eubacterium</taxon>
    </lineage>
</organism>
<dbReference type="Proteomes" id="UP000095492">
    <property type="component" value="Unassembled WGS sequence"/>
</dbReference>
<evidence type="ECO:0000313" key="2">
    <source>
        <dbReference type="Proteomes" id="UP000095492"/>
    </source>
</evidence>
<proteinExistence type="predicted"/>
<dbReference type="Gene3D" id="3.40.50.720">
    <property type="entry name" value="NAD(P)-binding Rossmann-like Domain"/>
    <property type="match status" value="1"/>
</dbReference>
<dbReference type="AlphaFoldDB" id="A0A173V023"/>
<gene>
    <name evidence="1" type="primary">ugd</name>
    <name evidence="1" type="ORF">ERS852448_02404</name>
</gene>
<dbReference type="GO" id="GO:0003979">
    <property type="term" value="F:UDP-glucose 6-dehydrogenase activity"/>
    <property type="evidence" value="ECO:0007669"/>
    <property type="project" value="UniProtKB-EC"/>
</dbReference>
<accession>A0A173V023</accession>
<dbReference type="EC" id="1.1.1.22" evidence="1"/>
<sequence length="39" mass="4470">MTRIQYNPDAIIVIKSTIPVGFTDSVRAKYHCDNIIYRG</sequence>
<reference evidence="1 2" key="1">
    <citation type="submission" date="2015-09" db="EMBL/GenBank/DDBJ databases">
        <authorList>
            <consortium name="Pathogen Informatics"/>
        </authorList>
    </citation>
    <scope>NUCLEOTIDE SEQUENCE [LARGE SCALE GENOMIC DNA]</scope>
    <source>
        <strain evidence="1 2">2789STDY5608891</strain>
    </source>
</reference>
<keyword evidence="1" id="KW-0560">Oxidoreductase</keyword>
<name>A0A173V023_EUBRA</name>
<evidence type="ECO:0000313" key="1">
    <source>
        <dbReference type="EMBL" id="CUN20702.1"/>
    </source>
</evidence>
<dbReference type="STRING" id="39490.ERS852448_02404"/>
<protein>
    <submittedName>
        <fullName evidence="1">UDP-glucose 6-dehydrogenase</fullName>
        <ecNumber evidence="1">1.1.1.22</ecNumber>
    </submittedName>
</protein>